<evidence type="ECO:0000256" key="5">
    <source>
        <dbReference type="ARBA" id="ARBA00023136"/>
    </source>
</evidence>
<dbReference type="AlphaFoldDB" id="A0AAD4XQS4"/>
<dbReference type="SUPFAM" id="SSF56112">
    <property type="entry name" value="Protein kinase-like (PK-like)"/>
    <property type="match status" value="1"/>
</dbReference>
<keyword evidence="8" id="KW-1185">Reference proteome</keyword>
<protein>
    <recommendedName>
        <fullName evidence="9">Protein kinase domain-containing protein</fullName>
    </recommendedName>
</protein>
<keyword evidence="4" id="KW-1133">Transmembrane helix</keyword>
<dbReference type="Gene3D" id="1.10.510.10">
    <property type="entry name" value="Transferase(Phosphotransferase) domain 1"/>
    <property type="match status" value="1"/>
</dbReference>
<proteinExistence type="predicted"/>
<evidence type="ECO:0000256" key="3">
    <source>
        <dbReference type="ARBA" id="ARBA00022729"/>
    </source>
</evidence>
<evidence type="ECO:0008006" key="9">
    <source>
        <dbReference type="Google" id="ProtNLM"/>
    </source>
</evidence>
<organism evidence="7 8">
    <name type="scientific">Papaver atlanticum</name>
    <dbReference type="NCBI Taxonomy" id="357466"/>
    <lineage>
        <taxon>Eukaryota</taxon>
        <taxon>Viridiplantae</taxon>
        <taxon>Streptophyta</taxon>
        <taxon>Embryophyta</taxon>
        <taxon>Tracheophyta</taxon>
        <taxon>Spermatophyta</taxon>
        <taxon>Magnoliopsida</taxon>
        <taxon>Ranunculales</taxon>
        <taxon>Papaveraceae</taxon>
        <taxon>Papaveroideae</taxon>
        <taxon>Papaver</taxon>
    </lineage>
</organism>
<sequence length="163" mass="18954">MKILENYLGTAEKAIHFSRMFVFEYASNGTLYEYLHFGEGCQLSWRRRMNIIVGIARGLRYLHTELEPAFAMPELHPILLKTFLSSWLISKSGSLDPVAVKLLYAKEYLELPVVMSYLEDPELRHFKYYDIKRLSMQVFCPMLENLIETSIAFDLSDSSLAWA</sequence>
<gene>
    <name evidence="7" type="ORF">MKW98_006535</name>
</gene>
<evidence type="ECO:0000256" key="1">
    <source>
        <dbReference type="ARBA" id="ARBA00004479"/>
    </source>
</evidence>
<evidence type="ECO:0000256" key="6">
    <source>
        <dbReference type="ARBA" id="ARBA00037847"/>
    </source>
</evidence>
<reference evidence="7" key="1">
    <citation type="submission" date="2022-04" db="EMBL/GenBank/DDBJ databases">
        <title>A functionally conserved STORR gene fusion in Papaver species that diverged 16.8 million years ago.</title>
        <authorList>
            <person name="Catania T."/>
        </authorList>
    </citation>
    <scope>NUCLEOTIDE SEQUENCE</scope>
    <source>
        <strain evidence="7">S-188037</strain>
    </source>
</reference>
<dbReference type="GO" id="GO:0016020">
    <property type="term" value="C:membrane"/>
    <property type="evidence" value="ECO:0007669"/>
    <property type="project" value="UniProtKB-SubCell"/>
</dbReference>
<dbReference type="PANTHER" id="PTHR46084">
    <property type="entry name" value="PROTEIN MALE DISCOVERER 2"/>
    <property type="match status" value="1"/>
</dbReference>
<keyword evidence="2" id="KW-0812">Transmembrane</keyword>
<evidence type="ECO:0000313" key="8">
    <source>
        <dbReference type="Proteomes" id="UP001202328"/>
    </source>
</evidence>
<evidence type="ECO:0000313" key="7">
    <source>
        <dbReference type="EMBL" id="KAI3944374.1"/>
    </source>
</evidence>
<dbReference type="Proteomes" id="UP001202328">
    <property type="component" value="Unassembled WGS sequence"/>
</dbReference>
<comment type="caution">
    <text evidence="7">The sequence shown here is derived from an EMBL/GenBank/DDBJ whole genome shotgun (WGS) entry which is preliminary data.</text>
</comment>
<comment type="subcellular location">
    <subcellularLocation>
        <location evidence="6">Endomembrane system</location>
        <topology evidence="6">Single-pass membrane protein</topology>
    </subcellularLocation>
    <subcellularLocation>
        <location evidence="1">Membrane</location>
        <topology evidence="1">Single-pass type I membrane protein</topology>
    </subcellularLocation>
</comment>
<keyword evidence="3" id="KW-0732">Signal</keyword>
<dbReference type="GO" id="GO:0012505">
    <property type="term" value="C:endomembrane system"/>
    <property type="evidence" value="ECO:0007669"/>
    <property type="project" value="UniProtKB-SubCell"/>
</dbReference>
<evidence type="ECO:0000256" key="2">
    <source>
        <dbReference type="ARBA" id="ARBA00022692"/>
    </source>
</evidence>
<dbReference type="PANTHER" id="PTHR46084:SF19">
    <property type="entry name" value="PROTEIN KINASE DOMAIN-CONTAINING PROTEIN"/>
    <property type="match status" value="1"/>
</dbReference>
<dbReference type="EMBL" id="JAJJMB010004055">
    <property type="protein sequence ID" value="KAI3944374.1"/>
    <property type="molecule type" value="Genomic_DNA"/>
</dbReference>
<keyword evidence="5" id="KW-0472">Membrane</keyword>
<dbReference type="InterPro" id="IPR011009">
    <property type="entry name" value="Kinase-like_dom_sf"/>
</dbReference>
<name>A0AAD4XQS4_9MAGN</name>
<accession>A0AAD4XQS4</accession>
<evidence type="ECO:0000256" key="4">
    <source>
        <dbReference type="ARBA" id="ARBA00022989"/>
    </source>
</evidence>